<organism evidence="2 3">
    <name type="scientific">Thermogemmatispora aurantia</name>
    <dbReference type="NCBI Taxonomy" id="2045279"/>
    <lineage>
        <taxon>Bacteria</taxon>
        <taxon>Bacillati</taxon>
        <taxon>Chloroflexota</taxon>
        <taxon>Ktedonobacteria</taxon>
        <taxon>Thermogemmatisporales</taxon>
        <taxon>Thermogemmatisporaceae</taxon>
        <taxon>Thermogemmatispora</taxon>
    </lineage>
</organism>
<dbReference type="Proteomes" id="UP000334820">
    <property type="component" value="Unassembled WGS sequence"/>
</dbReference>
<dbReference type="PANTHER" id="PTHR43252:SF2">
    <property type="entry name" value="TRANSCRIPTION REGULATOR, PADR-LIKE FAMILY"/>
    <property type="match status" value="1"/>
</dbReference>
<name>A0A5J4K4R8_9CHLR</name>
<reference evidence="2 3" key="1">
    <citation type="journal article" date="2019" name="Int. J. Syst. Evol. Microbiol.">
        <title>Thermogemmatispora aurantia sp. nov. and Thermogemmatispora argillosa sp. nov., within the class Ktedonobacteria, and emended description of the genus Thermogemmatispora.</title>
        <authorList>
            <person name="Zheng Y."/>
            <person name="Wang C.M."/>
            <person name="Sakai Y."/>
            <person name="Abe K."/>
            <person name="Yokota A."/>
            <person name="Yabe S."/>
        </authorList>
    </citation>
    <scope>NUCLEOTIDE SEQUENCE [LARGE SCALE GENOMIC DNA]</scope>
    <source>
        <strain evidence="2 3">A1-2</strain>
    </source>
</reference>
<dbReference type="PANTHER" id="PTHR43252">
    <property type="entry name" value="TRANSCRIPTIONAL REGULATOR YQJI"/>
    <property type="match status" value="1"/>
</dbReference>
<keyword evidence="3" id="KW-1185">Reference proteome</keyword>
<dbReference type="InterPro" id="IPR005149">
    <property type="entry name" value="Tscrpt_reg_PadR_N"/>
</dbReference>
<dbReference type="InterPro" id="IPR036388">
    <property type="entry name" value="WH-like_DNA-bd_sf"/>
</dbReference>
<evidence type="ECO:0000313" key="2">
    <source>
        <dbReference type="EMBL" id="GER81727.1"/>
    </source>
</evidence>
<dbReference type="InterPro" id="IPR036390">
    <property type="entry name" value="WH_DNA-bd_sf"/>
</dbReference>
<dbReference type="AlphaFoldDB" id="A0A5J4K4R8"/>
<proteinExistence type="predicted"/>
<sequence length="206" mass="24006">MLYELLILFTLMRGPAHGYLIAKIINDMIGPYATFSHGRLYPLLARLEQQGLIQVEQNGSVQQGDRQTRVYRITEAGRQRFHQLMMDTTSNLGEYREIFAHKVAGFGFLTLAERLQLIEHYIGYCKEHIQHIYREAEDLLRKANDNEALRSPERLEHILNVMYHWVEQWKLELCWAKQLREGVLQHLVQEEAAAPADPEPQVAPDN</sequence>
<dbReference type="RefSeq" id="WP_151726735.1">
    <property type="nucleotide sequence ID" value="NZ_BKZV01000001.1"/>
</dbReference>
<comment type="caution">
    <text evidence="2">The sequence shown here is derived from an EMBL/GenBank/DDBJ whole genome shotgun (WGS) entry which is preliminary data.</text>
</comment>
<protein>
    <recommendedName>
        <fullName evidence="1">Transcription regulator PadR N-terminal domain-containing protein</fullName>
    </recommendedName>
</protein>
<gene>
    <name evidence="2" type="ORF">KTAU_03650</name>
</gene>
<accession>A0A5J4K4R8</accession>
<evidence type="ECO:0000259" key="1">
    <source>
        <dbReference type="Pfam" id="PF03551"/>
    </source>
</evidence>
<feature type="domain" description="Transcription regulator PadR N-terminal" evidence="1">
    <location>
        <begin position="7"/>
        <end position="82"/>
    </location>
</feature>
<dbReference type="Gene3D" id="1.10.10.10">
    <property type="entry name" value="Winged helix-like DNA-binding domain superfamily/Winged helix DNA-binding domain"/>
    <property type="match status" value="1"/>
</dbReference>
<dbReference type="SUPFAM" id="SSF46785">
    <property type="entry name" value="Winged helix' DNA-binding domain"/>
    <property type="match status" value="1"/>
</dbReference>
<dbReference type="Pfam" id="PF03551">
    <property type="entry name" value="PadR"/>
    <property type="match status" value="1"/>
</dbReference>
<dbReference type="EMBL" id="BKZV01000001">
    <property type="protein sequence ID" value="GER81727.1"/>
    <property type="molecule type" value="Genomic_DNA"/>
</dbReference>
<evidence type="ECO:0000313" key="3">
    <source>
        <dbReference type="Proteomes" id="UP000334820"/>
    </source>
</evidence>